<name>A0A1G8S0M3_9CLOT</name>
<dbReference type="PROSITE" id="PS50902">
    <property type="entry name" value="FLAVODOXIN_LIKE"/>
    <property type="match status" value="1"/>
</dbReference>
<dbReference type="EMBL" id="FNDZ01000010">
    <property type="protein sequence ID" value="SDJ22757.1"/>
    <property type="molecule type" value="Genomic_DNA"/>
</dbReference>
<dbReference type="GO" id="GO:0003955">
    <property type="term" value="F:NAD(P)H dehydrogenase (quinone) activity"/>
    <property type="evidence" value="ECO:0007669"/>
    <property type="project" value="InterPro"/>
</dbReference>
<sequence>MSKVKVAIIYYSATGGNYQMVQWAKDAAEKAGAEVKVLRVQELAPESAIASNPLWKKHYDETKDIIPVVTPQDMVDADAIIFSTPTRYGNVASQFKQYLDTLGGVWSQGLLVNKTITAMSSAMNANGGVEETIRSIYTSAMHFGAIIVAPGYTDPSIYAAGGNPYGASASIIDGEIKNDVEGAVRHQAKRLVDVTRQFLGK</sequence>
<dbReference type="GO" id="GO:0010181">
    <property type="term" value="F:FMN binding"/>
    <property type="evidence" value="ECO:0007669"/>
    <property type="project" value="InterPro"/>
</dbReference>
<dbReference type="PANTHER" id="PTHR30546:SF23">
    <property type="entry name" value="FLAVOPROTEIN-LIKE PROTEIN YCP4-RELATED"/>
    <property type="match status" value="1"/>
</dbReference>
<dbReference type="InterPro" id="IPR029039">
    <property type="entry name" value="Flavoprotein-like_sf"/>
</dbReference>
<dbReference type="InterPro" id="IPR010089">
    <property type="entry name" value="Flavoprotein_WrbA-like"/>
</dbReference>
<evidence type="ECO:0000313" key="4">
    <source>
        <dbReference type="Proteomes" id="UP000183255"/>
    </source>
</evidence>
<accession>A0A1G8S0M3</accession>
<gene>
    <name evidence="3" type="ORF">SAMN05421804_11028</name>
</gene>
<reference evidence="3 4" key="1">
    <citation type="submission" date="2016-10" db="EMBL/GenBank/DDBJ databases">
        <authorList>
            <person name="de Groot N.N."/>
        </authorList>
    </citation>
    <scope>NUCLEOTIDE SEQUENCE [LARGE SCALE GENOMIC DNA]</scope>
    <source>
        <strain evidence="3 4">CGMCC 1.5058</strain>
    </source>
</reference>
<evidence type="ECO:0000256" key="1">
    <source>
        <dbReference type="ARBA" id="ARBA00006961"/>
    </source>
</evidence>
<dbReference type="InterPro" id="IPR008254">
    <property type="entry name" value="Flavodoxin/NO_synth"/>
</dbReference>
<protein>
    <submittedName>
        <fullName evidence="3">NAD(P)H dehydrogenase (Quinone)</fullName>
    </submittedName>
</protein>
<dbReference type="NCBIfam" id="TIGR01755">
    <property type="entry name" value="flav_wrbA"/>
    <property type="match status" value="1"/>
</dbReference>
<dbReference type="SUPFAM" id="SSF52218">
    <property type="entry name" value="Flavoproteins"/>
    <property type="match status" value="1"/>
</dbReference>
<dbReference type="GO" id="GO:0016020">
    <property type="term" value="C:membrane"/>
    <property type="evidence" value="ECO:0007669"/>
    <property type="project" value="TreeGrafter"/>
</dbReference>
<evidence type="ECO:0000313" key="3">
    <source>
        <dbReference type="EMBL" id="SDJ22757.1"/>
    </source>
</evidence>
<dbReference type="Proteomes" id="UP000183255">
    <property type="component" value="Unassembled WGS sequence"/>
</dbReference>
<dbReference type="Gene3D" id="3.40.50.360">
    <property type="match status" value="1"/>
</dbReference>
<dbReference type="InterPro" id="IPR005025">
    <property type="entry name" value="FMN_Rdtase-like_dom"/>
</dbReference>
<proteinExistence type="inferred from homology"/>
<dbReference type="PANTHER" id="PTHR30546">
    <property type="entry name" value="FLAVODOXIN-RELATED PROTEIN WRBA-RELATED"/>
    <property type="match status" value="1"/>
</dbReference>
<evidence type="ECO:0000259" key="2">
    <source>
        <dbReference type="PROSITE" id="PS50902"/>
    </source>
</evidence>
<dbReference type="Pfam" id="PF03358">
    <property type="entry name" value="FMN_red"/>
    <property type="match status" value="1"/>
</dbReference>
<feature type="domain" description="Flavodoxin-like" evidence="2">
    <location>
        <begin position="6"/>
        <end position="192"/>
    </location>
</feature>
<organism evidence="3 4">
    <name type="scientific">Proteiniclasticum ruminis</name>
    <dbReference type="NCBI Taxonomy" id="398199"/>
    <lineage>
        <taxon>Bacteria</taxon>
        <taxon>Bacillati</taxon>
        <taxon>Bacillota</taxon>
        <taxon>Clostridia</taxon>
        <taxon>Eubacteriales</taxon>
        <taxon>Clostridiaceae</taxon>
        <taxon>Proteiniclasticum</taxon>
    </lineage>
</organism>
<dbReference type="AlphaFoldDB" id="A0A1G8S0M3"/>
<dbReference type="RefSeq" id="WP_031577420.1">
    <property type="nucleotide sequence ID" value="NZ_DAMANS010000050.1"/>
</dbReference>
<comment type="similarity">
    <text evidence="1">Belongs to the WrbA family.</text>
</comment>